<dbReference type="Proteomes" id="UP000823399">
    <property type="component" value="Unassembled WGS sequence"/>
</dbReference>
<keyword evidence="3" id="KW-1185">Reference proteome</keyword>
<dbReference type="RefSeq" id="XP_041289479.1">
    <property type="nucleotide sequence ID" value="XM_041441948.1"/>
</dbReference>
<name>A0A9P7F1U6_9AGAM</name>
<organism evidence="2 3">
    <name type="scientific">Suillus discolor</name>
    <dbReference type="NCBI Taxonomy" id="1912936"/>
    <lineage>
        <taxon>Eukaryota</taxon>
        <taxon>Fungi</taxon>
        <taxon>Dikarya</taxon>
        <taxon>Basidiomycota</taxon>
        <taxon>Agaricomycotina</taxon>
        <taxon>Agaricomycetes</taxon>
        <taxon>Agaricomycetidae</taxon>
        <taxon>Boletales</taxon>
        <taxon>Suillineae</taxon>
        <taxon>Suillaceae</taxon>
        <taxon>Suillus</taxon>
    </lineage>
</organism>
<feature type="region of interest" description="Disordered" evidence="1">
    <location>
        <begin position="126"/>
        <end position="159"/>
    </location>
</feature>
<evidence type="ECO:0000313" key="3">
    <source>
        <dbReference type="Proteomes" id="UP000823399"/>
    </source>
</evidence>
<reference evidence="2" key="1">
    <citation type="journal article" date="2020" name="New Phytol.">
        <title>Comparative genomics reveals dynamic genome evolution in host specialist ectomycorrhizal fungi.</title>
        <authorList>
            <person name="Lofgren L.A."/>
            <person name="Nguyen N.H."/>
            <person name="Vilgalys R."/>
            <person name="Ruytinx J."/>
            <person name="Liao H.L."/>
            <person name="Branco S."/>
            <person name="Kuo A."/>
            <person name="LaButti K."/>
            <person name="Lipzen A."/>
            <person name="Andreopoulos W."/>
            <person name="Pangilinan J."/>
            <person name="Riley R."/>
            <person name="Hundley H."/>
            <person name="Na H."/>
            <person name="Barry K."/>
            <person name="Grigoriev I.V."/>
            <person name="Stajich J.E."/>
            <person name="Kennedy P.G."/>
        </authorList>
    </citation>
    <scope>NUCLEOTIDE SEQUENCE</scope>
    <source>
        <strain evidence="2">FC423</strain>
    </source>
</reference>
<evidence type="ECO:0000313" key="2">
    <source>
        <dbReference type="EMBL" id="KAG2100219.1"/>
    </source>
</evidence>
<dbReference type="AlphaFoldDB" id="A0A9P7F1U6"/>
<feature type="region of interest" description="Disordered" evidence="1">
    <location>
        <begin position="185"/>
        <end position="212"/>
    </location>
</feature>
<feature type="region of interest" description="Disordered" evidence="1">
    <location>
        <begin position="512"/>
        <end position="531"/>
    </location>
</feature>
<protein>
    <submittedName>
        <fullName evidence="2">Uncharacterized protein</fullName>
    </submittedName>
</protein>
<dbReference type="OrthoDB" id="3267098at2759"/>
<dbReference type="EMBL" id="JABBWM010000055">
    <property type="protein sequence ID" value="KAG2100219.1"/>
    <property type="molecule type" value="Genomic_DNA"/>
</dbReference>
<dbReference type="GeneID" id="64704207"/>
<feature type="compositionally biased region" description="Basic residues" evidence="1">
    <location>
        <begin position="198"/>
        <end position="212"/>
    </location>
</feature>
<feature type="compositionally biased region" description="Polar residues" evidence="1">
    <location>
        <begin position="135"/>
        <end position="159"/>
    </location>
</feature>
<proteinExistence type="predicted"/>
<gene>
    <name evidence="2" type="ORF">F5147DRAFT_777132</name>
</gene>
<comment type="caution">
    <text evidence="2">The sequence shown here is derived from an EMBL/GenBank/DDBJ whole genome shotgun (WGS) entry which is preliminary data.</text>
</comment>
<accession>A0A9P7F1U6</accession>
<evidence type="ECO:0000256" key="1">
    <source>
        <dbReference type="SAM" id="MobiDB-lite"/>
    </source>
</evidence>
<sequence>MLLSARPGDVLVHELDRRHTPTFGRDTIRKFASDASEMKKMASRDFEDLLQCAIPVFDALLPEPHNTNVLTLLCTCARWHALAKLRMHTDETLNLLDTATVTLGKQLRHFQRHTCVAFNTKELKREAERRQRQQSRNLVQHGTGEASTSTSQTTRRPKTFNLQTYKLHALGDYSTSIRNFGTTDSYSTEPGELEHRTSKASHHTVRSSTKKLPRRLKLVSTVGKSQNNPVNIPLFLQMHLGDPATKDFLPKLKRFLLAKIKDILTTEDGLSHTNSSTAVTVPGSTTPTNANSEGQILIKADRMYRHNLMRLNYTTYDVRRAQDIINPSTSHLNNTLISTLAVLGVYHVNVTYIGPGIIRYHSHRIDFLWVRWYQYVDEGSSWCPSLDRVCFPPMAEPDAFGFVDPNDVLRCCHVIPQFSQHLRHLDGKGVSRCAQDQLDWKFYYINRFVDRDMFMRYQWGLGVGHTYTHTSTNRDSDADTTSAIFEDLEEEEVNLDPDQGLLSDSALESDLDEDCNEDYDSDDDAILDYEN</sequence>